<keyword evidence="5 7" id="KW-0808">Transferase</keyword>
<dbReference type="GO" id="GO:0019240">
    <property type="term" value="P:citrulline biosynthetic process"/>
    <property type="evidence" value="ECO:0007669"/>
    <property type="project" value="TreeGrafter"/>
</dbReference>
<organism evidence="10 11">
    <name type="scientific">Paucilactobacillus nenjiangensis</name>
    <dbReference type="NCBI Taxonomy" id="1296540"/>
    <lineage>
        <taxon>Bacteria</taxon>
        <taxon>Bacillati</taxon>
        <taxon>Bacillota</taxon>
        <taxon>Bacilli</taxon>
        <taxon>Lactobacillales</taxon>
        <taxon>Lactobacillaceae</taxon>
        <taxon>Paucilactobacillus</taxon>
    </lineage>
</organism>
<dbReference type="PRINTS" id="PR00100">
    <property type="entry name" value="AOTCASE"/>
</dbReference>
<feature type="domain" description="Aspartate/ornithine carbamoyltransferase carbamoyl-P binding" evidence="9">
    <location>
        <begin position="7"/>
        <end position="147"/>
    </location>
</feature>
<dbReference type="InterPro" id="IPR002292">
    <property type="entry name" value="Orn/put_carbamltrans"/>
</dbReference>
<dbReference type="GO" id="GO:0004585">
    <property type="term" value="F:ornithine carbamoyltransferase activity"/>
    <property type="evidence" value="ECO:0007669"/>
    <property type="project" value="UniProtKB-UniRule"/>
</dbReference>
<comment type="similarity">
    <text evidence="2 7">Belongs to the aspartate/ornithine carbamoyltransferase superfamily. OTCase family.</text>
</comment>
<protein>
    <recommendedName>
        <fullName evidence="3 7">Ornithine carbamoyltransferase</fullName>
        <shortName evidence="7">OTCase</shortName>
        <ecNumber evidence="3 7">2.1.3.3</ecNumber>
    </recommendedName>
</protein>
<dbReference type="Proteomes" id="UP000325295">
    <property type="component" value="Chromosome"/>
</dbReference>
<feature type="domain" description="Aspartate/ornithine carbamoyltransferase Asp/Orn-binding" evidence="8">
    <location>
        <begin position="153"/>
        <end position="326"/>
    </location>
</feature>
<evidence type="ECO:0000256" key="1">
    <source>
        <dbReference type="ARBA" id="ARBA00004496"/>
    </source>
</evidence>
<dbReference type="GO" id="GO:0005737">
    <property type="term" value="C:cytoplasm"/>
    <property type="evidence" value="ECO:0007669"/>
    <property type="project" value="UniProtKB-SubCell"/>
</dbReference>
<dbReference type="PROSITE" id="PS00097">
    <property type="entry name" value="CARBAMOYLTRANSFERASE"/>
    <property type="match status" value="1"/>
</dbReference>
<evidence type="ECO:0000313" key="10">
    <source>
        <dbReference type="EMBL" id="QER68131.1"/>
    </source>
</evidence>
<comment type="subcellular location">
    <subcellularLocation>
        <location evidence="1 7">Cytoplasm</location>
    </subcellularLocation>
</comment>
<evidence type="ECO:0000256" key="3">
    <source>
        <dbReference type="ARBA" id="ARBA00013007"/>
    </source>
</evidence>
<comment type="catalytic activity">
    <reaction evidence="6 7">
        <text>carbamoyl phosphate + L-ornithine = L-citrulline + phosphate + H(+)</text>
        <dbReference type="Rhea" id="RHEA:19513"/>
        <dbReference type="ChEBI" id="CHEBI:15378"/>
        <dbReference type="ChEBI" id="CHEBI:43474"/>
        <dbReference type="ChEBI" id="CHEBI:46911"/>
        <dbReference type="ChEBI" id="CHEBI:57743"/>
        <dbReference type="ChEBI" id="CHEBI:58228"/>
        <dbReference type="EC" id="2.1.3.3"/>
    </reaction>
</comment>
<dbReference type="HAMAP" id="MF_01109">
    <property type="entry name" value="OTCase"/>
    <property type="match status" value="1"/>
</dbReference>
<feature type="binding site" evidence="7">
    <location>
        <begin position="271"/>
        <end position="272"/>
    </location>
    <ligand>
        <name>carbamoyl phosphate</name>
        <dbReference type="ChEBI" id="CHEBI:58228"/>
    </ligand>
</feature>
<dbReference type="FunFam" id="3.40.50.1370:FF:000008">
    <property type="entry name" value="Ornithine carbamoyltransferase"/>
    <property type="match status" value="1"/>
</dbReference>
<proteinExistence type="inferred from homology"/>
<dbReference type="PANTHER" id="PTHR45753:SF1">
    <property type="entry name" value="ORNITHINE CARBAMOYLTRANSFERASE, CATABOLIC"/>
    <property type="match status" value="1"/>
</dbReference>
<name>A0A5P1X6N7_9LACO</name>
<dbReference type="Pfam" id="PF02729">
    <property type="entry name" value="OTCace_N"/>
    <property type="match status" value="1"/>
</dbReference>
<dbReference type="RefSeq" id="WP_150204469.1">
    <property type="nucleotide sequence ID" value="NZ_CP043939.1"/>
</dbReference>
<feature type="binding site" evidence="7">
    <location>
        <begin position="234"/>
        <end position="235"/>
    </location>
    <ligand>
        <name>L-ornithine</name>
        <dbReference type="ChEBI" id="CHEBI:46911"/>
    </ligand>
</feature>
<gene>
    <name evidence="10" type="primary">argF</name>
    <name evidence="10" type="ORF">F0161_09965</name>
</gene>
<evidence type="ECO:0000313" key="11">
    <source>
        <dbReference type="Proteomes" id="UP000325295"/>
    </source>
</evidence>
<dbReference type="NCBIfam" id="TIGR00658">
    <property type="entry name" value="orni_carb_tr"/>
    <property type="match status" value="1"/>
</dbReference>
<dbReference type="PANTHER" id="PTHR45753">
    <property type="entry name" value="ORNITHINE CARBAMOYLTRANSFERASE, MITOCHONDRIAL"/>
    <property type="match status" value="1"/>
</dbReference>
<feature type="binding site" evidence="7">
    <location>
        <position position="83"/>
    </location>
    <ligand>
        <name>carbamoyl phosphate</name>
        <dbReference type="ChEBI" id="CHEBI:58228"/>
    </ligand>
</feature>
<dbReference type="Pfam" id="PF00185">
    <property type="entry name" value="OTCace"/>
    <property type="match status" value="1"/>
</dbReference>
<sequence>MNQFQGKSFLKEIDFSSAELSYLVDFSAHLKYLKHHNIAHPYLQGKNIALLFEKTSTRTRSAFTVAANDLGANPEFLGKNDIQFGKKESTEDTAKVLGRMFDGIEYRGFAQATVEGLAKYSGVPVWNGLTDEWHPTQMIADFLTLKENFGHLKGLTLTYLGDGRNNMGNSLLVTAAKLGVNIHMGAPKALWPSNEVIGLAKEAAVKSGSKIFLTEDPQAAVEGADALYTDVWISMGEQINVKERIEMLLPYQINQALVDATGKDSTIVMHCLPAYHNHDTEVGKELGEEFGVDALEITDDVFNGPASVVFDEAENRLHSIKAIMAATLGNLFIPEI</sequence>
<dbReference type="InterPro" id="IPR024904">
    <property type="entry name" value="OTCase_ArgI"/>
</dbReference>
<dbReference type="InterPro" id="IPR006130">
    <property type="entry name" value="Asp/Orn_carbamoylTrfase"/>
</dbReference>
<reference evidence="10 11" key="1">
    <citation type="submission" date="2019-09" db="EMBL/GenBank/DDBJ databases">
        <title>Complete Genome Sequence of Lactobacillus nenjiangensis SH-Y15, isolated from sauerkraut.</title>
        <authorList>
            <person name="Yang H."/>
        </authorList>
    </citation>
    <scope>NUCLEOTIDE SEQUENCE [LARGE SCALE GENOMIC DNA]</scope>
    <source>
        <strain evidence="10 11">SH-Y15</strain>
    </source>
</reference>
<keyword evidence="11" id="KW-1185">Reference proteome</keyword>
<evidence type="ECO:0000256" key="7">
    <source>
        <dbReference type="HAMAP-Rule" id="MF_01109"/>
    </source>
</evidence>
<dbReference type="GO" id="GO:0042450">
    <property type="term" value="P:L-arginine biosynthetic process via ornithine"/>
    <property type="evidence" value="ECO:0007669"/>
    <property type="project" value="UniProtKB-UniRule"/>
</dbReference>
<feature type="binding site" evidence="7">
    <location>
        <begin position="56"/>
        <end position="59"/>
    </location>
    <ligand>
        <name>carbamoyl phosphate</name>
        <dbReference type="ChEBI" id="CHEBI:58228"/>
    </ligand>
</feature>
<feature type="binding site" evidence="7">
    <location>
        <position position="230"/>
    </location>
    <ligand>
        <name>L-ornithine</name>
        <dbReference type="ChEBI" id="CHEBI:46911"/>
    </ligand>
</feature>
<feature type="binding site" evidence="7">
    <location>
        <position position="166"/>
    </location>
    <ligand>
        <name>L-ornithine</name>
        <dbReference type="ChEBI" id="CHEBI:46911"/>
    </ligand>
</feature>
<evidence type="ECO:0000259" key="8">
    <source>
        <dbReference type="Pfam" id="PF00185"/>
    </source>
</evidence>
<keyword evidence="4 7" id="KW-0963">Cytoplasm</keyword>
<dbReference type="InterPro" id="IPR006131">
    <property type="entry name" value="Asp_carbamoyltransf_Asp/Orn-bd"/>
</dbReference>
<evidence type="ECO:0000256" key="4">
    <source>
        <dbReference type="ARBA" id="ARBA00022490"/>
    </source>
</evidence>
<evidence type="ECO:0000256" key="6">
    <source>
        <dbReference type="ARBA" id="ARBA00048772"/>
    </source>
</evidence>
<dbReference type="EC" id="2.1.3.3" evidence="3 7"/>
<feature type="binding site" evidence="7">
    <location>
        <begin position="134"/>
        <end position="137"/>
    </location>
    <ligand>
        <name>carbamoyl phosphate</name>
        <dbReference type="ChEBI" id="CHEBI:58228"/>
    </ligand>
</feature>
<evidence type="ECO:0000259" key="9">
    <source>
        <dbReference type="Pfam" id="PF02729"/>
    </source>
</evidence>
<evidence type="ECO:0000256" key="2">
    <source>
        <dbReference type="ARBA" id="ARBA00007805"/>
    </source>
</evidence>
<dbReference type="PRINTS" id="PR00102">
    <property type="entry name" value="OTCASE"/>
</dbReference>
<dbReference type="KEGG" id="lnn:F0161_09965"/>
<evidence type="ECO:0000256" key="5">
    <source>
        <dbReference type="ARBA" id="ARBA00022679"/>
    </source>
</evidence>
<dbReference type="InterPro" id="IPR036901">
    <property type="entry name" value="Asp/Orn_carbamoylTrfase_sf"/>
</dbReference>
<dbReference type="EMBL" id="CP043939">
    <property type="protein sequence ID" value="QER68131.1"/>
    <property type="molecule type" value="Genomic_DNA"/>
</dbReference>
<dbReference type="OrthoDB" id="9802587at2"/>
<feature type="binding site" evidence="7">
    <location>
        <position position="316"/>
    </location>
    <ligand>
        <name>carbamoyl phosphate</name>
        <dbReference type="ChEBI" id="CHEBI:58228"/>
    </ligand>
</feature>
<accession>A0A5P1X6N7</accession>
<dbReference type="AlphaFoldDB" id="A0A5P1X6N7"/>
<dbReference type="InterPro" id="IPR006132">
    <property type="entry name" value="Asp/Orn_carbamoyltranf_P-bd"/>
</dbReference>
<dbReference type="Gene3D" id="3.40.50.1370">
    <property type="entry name" value="Aspartate/ornithine carbamoyltransferase"/>
    <property type="match status" value="2"/>
</dbReference>
<dbReference type="GO" id="GO:0016597">
    <property type="term" value="F:amino acid binding"/>
    <property type="evidence" value="ECO:0007669"/>
    <property type="project" value="InterPro"/>
</dbReference>
<feature type="binding site" evidence="7">
    <location>
        <position position="107"/>
    </location>
    <ligand>
        <name>carbamoyl phosphate</name>
        <dbReference type="ChEBI" id="CHEBI:58228"/>
    </ligand>
</feature>
<dbReference type="SUPFAM" id="SSF53671">
    <property type="entry name" value="Aspartate/ornithine carbamoyltransferase"/>
    <property type="match status" value="1"/>
</dbReference>